<feature type="region of interest" description="Disordered" evidence="5">
    <location>
        <begin position="1"/>
        <end position="58"/>
    </location>
</feature>
<dbReference type="InterPro" id="IPR012337">
    <property type="entry name" value="RNaseH-like_sf"/>
</dbReference>
<evidence type="ECO:0000256" key="2">
    <source>
        <dbReference type="ARBA" id="ARBA00022771"/>
    </source>
</evidence>
<accession>A0ABR2B3V4</accession>
<comment type="caution">
    <text evidence="7">The sequence shown here is derived from an EMBL/GenBank/DDBJ whole genome shotgun (WGS) entry which is preliminary data.</text>
</comment>
<dbReference type="SUPFAM" id="SSF53098">
    <property type="entry name" value="Ribonuclease H-like"/>
    <property type="match status" value="1"/>
</dbReference>
<evidence type="ECO:0000256" key="5">
    <source>
        <dbReference type="SAM" id="MobiDB-lite"/>
    </source>
</evidence>
<feature type="domain" description="BED-type" evidence="6">
    <location>
        <begin position="55"/>
        <end position="108"/>
    </location>
</feature>
<dbReference type="InterPro" id="IPR003656">
    <property type="entry name" value="Znf_BED"/>
</dbReference>
<feature type="compositionally biased region" description="Polar residues" evidence="5">
    <location>
        <begin position="1"/>
        <end position="12"/>
    </location>
</feature>
<gene>
    <name evidence="7" type="ORF">V6N12_057882</name>
</gene>
<dbReference type="EMBL" id="JBBPBM010000185">
    <property type="protein sequence ID" value="KAK8501551.1"/>
    <property type="molecule type" value="Genomic_DNA"/>
</dbReference>
<evidence type="ECO:0000256" key="4">
    <source>
        <dbReference type="PROSITE-ProRule" id="PRU00027"/>
    </source>
</evidence>
<proteinExistence type="predicted"/>
<feature type="compositionally biased region" description="Basic and acidic residues" evidence="5">
    <location>
        <begin position="18"/>
        <end position="27"/>
    </location>
</feature>
<protein>
    <recommendedName>
        <fullName evidence="6">BED-type domain-containing protein</fullName>
    </recommendedName>
</protein>
<dbReference type="InterPro" id="IPR036236">
    <property type="entry name" value="Znf_C2H2_sf"/>
</dbReference>
<evidence type="ECO:0000256" key="3">
    <source>
        <dbReference type="ARBA" id="ARBA00022833"/>
    </source>
</evidence>
<sequence>MSVTGENVNLTLSSSTESPKEPEKIEETPTSGTKRRKGKNPVEALPTEGGVGKRKKTSTAWDHFKQIAGEKECAECIYCAAKISCSTANGTNAMKRHTNRCKKAPFNLDKKQTILDFESKTRCNADGTIETELRKVGGAPDDEDWDKVASFLPFLEIFYDTTLSFSGSRYVTGNTFVEQIYDIGYTINHYVDDLQLSDGLRSMARQMKLKFDKYWANVNHLNVLMFISLVLDPRHKLRYAEWIIRRSYDPTNAFVLCQRIKDVLKKLFDFYASTHLSSTQKTSCTGNPNSSSRGQTQGGEGEVRKLKGTNLRKDYVNEIESIDTSETMTELDRYLGDNCARENWIRASHDPIIIEENLLSLENMEEEMQDLTLEQLTIVIDETNEVLDTTHELS</sequence>
<dbReference type="SMART" id="SM00614">
    <property type="entry name" value="ZnF_BED"/>
    <property type="match status" value="1"/>
</dbReference>
<keyword evidence="8" id="KW-1185">Reference proteome</keyword>
<dbReference type="InterPro" id="IPR025525">
    <property type="entry name" value="hAT-like_transposase_RNase-H"/>
</dbReference>
<reference evidence="7 8" key="1">
    <citation type="journal article" date="2024" name="G3 (Bethesda)">
        <title>Genome assembly of Hibiscus sabdariffa L. provides insights into metabolisms of medicinal natural products.</title>
        <authorList>
            <person name="Kim T."/>
        </authorList>
    </citation>
    <scope>NUCLEOTIDE SEQUENCE [LARGE SCALE GENOMIC DNA]</scope>
    <source>
        <strain evidence="7">TK-2024</strain>
        <tissue evidence="7">Old leaves</tissue>
    </source>
</reference>
<dbReference type="PANTHER" id="PTHR23272:SF184">
    <property type="entry name" value="OS03G0311250 PROTEIN"/>
    <property type="match status" value="1"/>
</dbReference>
<keyword evidence="3" id="KW-0862">Zinc</keyword>
<dbReference type="Proteomes" id="UP001472677">
    <property type="component" value="Unassembled WGS sequence"/>
</dbReference>
<feature type="region of interest" description="Disordered" evidence="5">
    <location>
        <begin position="278"/>
        <end position="302"/>
    </location>
</feature>
<feature type="compositionally biased region" description="Polar residues" evidence="5">
    <location>
        <begin position="278"/>
        <end position="295"/>
    </location>
</feature>
<keyword evidence="1" id="KW-0479">Metal-binding</keyword>
<dbReference type="SUPFAM" id="SSF57667">
    <property type="entry name" value="beta-beta-alpha zinc fingers"/>
    <property type="match status" value="1"/>
</dbReference>
<dbReference type="Pfam" id="PF02892">
    <property type="entry name" value="zf-BED"/>
    <property type="match status" value="1"/>
</dbReference>
<dbReference type="PROSITE" id="PS50808">
    <property type="entry name" value="ZF_BED"/>
    <property type="match status" value="1"/>
</dbReference>
<dbReference type="PANTHER" id="PTHR23272">
    <property type="entry name" value="BED FINGER-RELATED"/>
    <property type="match status" value="1"/>
</dbReference>
<evidence type="ECO:0000259" key="6">
    <source>
        <dbReference type="PROSITE" id="PS50808"/>
    </source>
</evidence>
<evidence type="ECO:0000256" key="1">
    <source>
        <dbReference type="ARBA" id="ARBA00022723"/>
    </source>
</evidence>
<dbReference type="Pfam" id="PF14372">
    <property type="entry name" value="hAT-like_RNase-H"/>
    <property type="match status" value="1"/>
</dbReference>
<name>A0ABR2B3V4_9ROSI</name>
<evidence type="ECO:0000313" key="8">
    <source>
        <dbReference type="Proteomes" id="UP001472677"/>
    </source>
</evidence>
<evidence type="ECO:0000313" key="7">
    <source>
        <dbReference type="EMBL" id="KAK8501551.1"/>
    </source>
</evidence>
<organism evidence="7 8">
    <name type="scientific">Hibiscus sabdariffa</name>
    <name type="common">roselle</name>
    <dbReference type="NCBI Taxonomy" id="183260"/>
    <lineage>
        <taxon>Eukaryota</taxon>
        <taxon>Viridiplantae</taxon>
        <taxon>Streptophyta</taxon>
        <taxon>Embryophyta</taxon>
        <taxon>Tracheophyta</taxon>
        <taxon>Spermatophyta</taxon>
        <taxon>Magnoliopsida</taxon>
        <taxon>eudicotyledons</taxon>
        <taxon>Gunneridae</taxon>
        <taxon>Pentapetalae</taxon>
        <taxon>rosids</taxon>
        <taxon>malvids</taxon>
        <taxon>Malvales</taxon>
        <taxon>Malvaceae</taxon>
        <taxon>Malvoideae</taxon>
        <taxon>Hibiscus</taxon>
    </lineage>
</organism>
<keyword evidence="2 4" id="KW-0863">Zinc-finger</keyword>